<gene>
    <name evidence="1" type="primary">rbcL</name>
    <name evidence="1" type="ORF">SNAT2548_LOCUS13176</name>
</gene>
<dbReference type="AlphaFoldDB" id="A0A812MDY9"/>
<name>A0A812MDY9_9DINO</name>
<dbReference type="Gene3D" id="1.25.40.10">
    <property type="entry name" value="Tetratricopeptide repeat domain"/>
    <property type="match status" value="1"/>
</dbReference>
<sequence length="339" mass="38057">HMGARLLEDLTSLVRSPELKDEISKEVKKDPSNLTQVEAICLYIRVGRYAAAIALLMGAPPEEAKADTTGHLECLCHLVTAYLRQLQQRAETKWVSSPENAELAGRCRAAFQKQRPVAEMAKQAKPDPSEKDAHEAVKMCTELRAVLLKVFGEKRCDDWMKNSGRPKIRAFMKDCLKRNEFRATALLAMHAVQWAVTHPEIREEHDDSLVVDDLSSLGTACSKLELYDIAEKAFQEATRAFHARYWETENKPAIGLVLYNYSDLLLQLGRFDEAEATCRKAMEHHATRIDLVVCMASFSSASLGGVQMISDECSSGVYHVRLVNQRSESWLPGTVFPFS</sequence>
<dbReference type="Proteomes" id="UP000604046">
    <property type="component" value="Unassembled WGS sequence"/>
</dbReference>
<dbReference type="InterPro" id="IPR019734">
    <property type="entry name" value="TPR_rpt"/>
</dbReference>
<keyword evidence="2" id="KW-1185">Reference proteome</keyword>
<comment type="caution">
    <text evidence="1">The sequence shown here is derived from an EMBL/GenBank/DDBJ whole genome shotgun (WGS) entry which is preliminary data.</text>
</comment>
<dbReference type="InterPro" id="IPR011990">
    <property type="entry name" value="TPR-like_helical_dom_sf"/>
</dbReference>
<proteinExistence type="predicted"/>
<dbReference type="EMBL" id="CAJNDS010001359">
    <property type="protein sequence ID" value="CAE7256605.1"/>
    <property type="molecule type" value="Genomic_DNA"/>
</dbReference>
<reference evidence="1" key="1">
    <citation type="submission" date="2021-02" db="EMBL/GenBank/DDBJ databases">
        <authorList>
            <person name="Dougan E. K."/>
            <person name="Rhodes N."/>
            <person name="Thang M."/>
            <person name="Chan C."/>
        </authorList>
    </citation>
    <scope>NUCLEOTIDE SEQUENCE</scope>
</reference>
<protein>
    <submittedName>
        <fullName evidence="1">RbcL protein</fullName>
    </submittedName>
</protein>
<feature type="non-terminal residue" evidence="1">
    <location>
        <position position="339"/>
    </location>
</feature>
<evidence type="ECO:0000313" key="2">
    <source>
        <dbReference type="Proteomes" id="UP000604046"/>
    </source>
</evidence>
<dbReference type="SUPFAM" id="SSF48452">
    <property type="entry name" value="TPR-like"/>
    <property type="match status" value="1"/>
</dbReference>
<accession>A0A812MDY9</accession>
<dbReference type="Pfam" id="PF13181">
    <property type="entry name" value="TPR_8"/>
    <property type="match status" value="1"/>
</dbReference>
<organism evidence="1 2">
    <name type="scientific">Symbiodinium natans</name>
    <dbReference type="NCBI Taxonomy" id="878477"/>
    <lineage>
        <taxon>Eukaryota</taxon>
        <taxon>Sar</taxon>
        <taxon>Alveolata</taxon>
        <taxon>Dinophyceae</taxon>
        <taxon>Suessiales</taxon>
        <taxon>Symbiodiniaceae</taxon>
        <taxon>Symbiodinium</taxon>
    </lineage>
</organism>
<evidence type="ECO:0000313" key="1">
    <source>
        <dbReference type="EMBL" id="CAE7256605.1"/>
    </source>
</evidence>